<gene>
    <name evidence="1" type="ORF">L6452_25317</name>
</gene>
<dbReference type="EMBL" id="CM042054">
    <property type="protein sequence ID" value="KAI3707101.1"/>
    <property type="molecule type" value="Genomic_DNA"/>
</dbReference>
<dbReference type="Proteomes" id="UP001055879">
    <property type="component" value="Linkage Group LG08"/>
</dbReference>
<comment type="caution">
    <text evidence="1">The sequence shown here is derived from an EMBL/GenBank/DDBJ whole genome shotgun (WGS) entry which is preliminary data.</text>
</comment>
<evidence type="ECO:0000313" key="1">
    <source>
        <dbReference type="EMBL" id="KAI3707101.1"/>
    </source>
</evidence>
<protein>
    <submittedName>
        <fullName evidence="1">Uncharacterized protein</fullName>
    </submittedName>
</protein>
<name>A0ACB9ABJ3_ARCLA</name>
<proteinExistence type="predicted"/>
<reference evidence="1 2" key="2">
    <citation type="journal article" date="2022" name="Mol. Ecol. Resour.">
        <title>The genomes of chicory, endive, great burdock and yacon provide insights into Asteraceae paleo-polyploidization history and plant inulin production.</title>
        <authorList>
            <person name="Fan W."/>
            <person name="Wang S."/>
            <person name="Wang H."/>
            <person name="Wang A."/>
            <person name="Jiang F."/>
            <person name="Liu H."/>
            <person name="Zhao H."/>
            <person name="Xu D."/>
            <person name="Zhang Y."/>
        </authorList>
    </citation>
    <scope>NUCLEOTIDE SEQUENCE [LARGE SCALE GENOMIC DNA]</scope>
    <source>
        <strain evidence="2">cv. Niubang</strain>
    </source>
</reference>
<accession>A0ACB9ABJ3</accession>
<evidence type="ECO:0000313" key="2">
    <source>
        <dbReference type="Proteomes" id="UP001055879"/>
    </source>
</evidence>
<keyword evidence="2" id="KW-1185">Reference proteome</keyword>
<organism evidence="1 2">
    <name type="scientific">Arctium lappa</name>
    <name type="common">Greater burdock</name>
    <name type="synonym">Lappa major</name>
    <dbReference type="NCBI Taxonomy" id="4217"/>
    <lineage>
        <taxon>Eukaryota</taxon>
        <taxon>Viridiplantae</taxon>
        <taxon>Streptophyta</taxon>
        <taxon>Embryophyta</taxon>
        <taxon>Tracheophyta</taxon>
        <taxon>Spermatophyta</taxon>
        <taxon>Magnoliopsida</taxon>
        <taxon>eudicotyledons</taxon>
        <taxon>Gunneridae</taxon>
        <taxon>Pentapetalae</taxon>
        <taxon>asterids</taxon>
        <taxon>campanulids</taxon>
        <taxon>Asterales</taxon>
        <taxon>Asteraceae</taxon>
        <taxon>Carduoideae</taxon>
        <taxon>Cardueae</taxon>
        <taxon>Arctiinae</taxon>
        <taxon>Arctium</taxon>
    </lineage>
</organism>
<reference evidence="2" key="1">
    <citation type="journal article" date="2022" name="Mol. Ecol. Resour.">
        <title>The genomes of chicory, endive, great burdock and yacon provide insights into Asteraceae palaeo-polyploidization history and plant inulin production.</title>
        <authorList>
            <person name="Fan W."/>
            <person name="Wang S."/>
            <person name="Wang H."/>
            <person name="Wang A."/>
            <person name="Jiang F."/>
            <person name="Liu H."/>
            <person name="Zhao H."/>
            <person name="Xu D."/>
            <person name="Zhang Y."/>
        </authorList>
    </citation>
    <scope>NUCLEOTIDE SEQUENCE [LARGE SCALE GENOMIC DNA]</scope>
    <source>
        <strain evidence="2">cv. Niubang</strain>
    </source>
</reference>
<sequence>MTYDLVKEYTPSDGKEAHPDSLHSFEVDWLWDEKLGTHSNREKYLTMFEDIKDDDDAGPSFIDFDACIMKI</sequence>